<dbReference type="InterPro" id="IPR051453">
    <property type="entry name" value="MBL_Glyoxalase_II"/>
</dbReference>
<dbReference type="PATRIC" id="fig|1280953.3.peg.119"/>
<evidence type="ECO:0000256" key="1">
    <source>
        <dbReference type="ARBA" id="ARBA00001947"/>
    </source>
</evidence>
<organism evidence="6 7">
    <name type="scientific">Hyphomonas oceanitis SCH89</name>
    <dbReference type="NCBI Taxonomy" id="1280953"/>
    <lineage>
        <taxon>Bacteria</taxon>
        <taxon>Pseudomonadati</taxon>
        <taxon>Pseudomonadota</taxon>
        <taxon>Alphaproteobacteria</taxon>
        <taxon>Hyphomonadales</taxon>
        <taxon>Hyphomonadaceae</taxon>
        <taxon>Hyphomonas</taxon>
    </lineage>
</organism>
<keyword evidence="2" id="KW-0479">Metal-binding</keyword>
<dbReference type="GO" id="GO:0016787">
    <property type="term" value="F:hydrolase activity"/>
    <property type="evidence" value="ECO:0007669"/>
    <property type="project" value="UniProtKB-KW"/>
</dbReference>
<dbReference type="GO" id="GO:0046872">
    <property type="term" value="F:metal ion binding"/>
    <property type="evidence" value="ECO:0007669"/>
    <property type="project" value="UniProtKB-KW"/>
</dbReference>
<dbReference type="eggNOG" id="COG0491">
    <property type="taxonomic scope" value="Bacteria"/>
</dbReference>
<evidence type="ECO:0000259" key="5">
    <source>
        <dbReference type="SMART" id="SM00849"/>
    </source>
</evidence>
<evidence type="ECO:0000256" key="4">
    <source>
        <dbReference type="ARBA" id="ARBA00022833"/>
    </source>
</evidence>
<reference evidence="6 7" key="1">
    <citation type="journal article" date="2014" name="Antonie Van Leeuwenhoek">
        <title>Hyphomonas beringensis sp. nov. and Hyphomonas chukchiensis sp. nov., isolated from surface seawater of the Bering Sea and Chukchi Sea.</title>
        <authorList>
            <person name="Li C."/>
            <person name="Lai Q."/>
            <person name="Li G."/>
            <person name="Dong C."/>
            <person name="Wang J."/>
            <person name="Liao Y."/>
            <person name="Shao Z."/>
        </authorList>
    </citation>
    <scope>NUCLEOTIDE SEQUENCE [LARGE SCALE GENOMIC DNA]</scope>
    <source>
        <strain evidence="6 7">SCH89</strain>
    </source>
</reference>
<dbReference type="PANTHER" id="PTHR46233">
    <property type="entry name" value="HYDROXYACYLGLUTATHIONE HYDROLASE GLOC"/>
    <property type="match status" value="1"/>
</dbReference>
<accession>A0A059GC60</accession>
<evidence type="ECO:0000256" key="2">
    <source>
        <dbReference type="ARBA" id="ARBA00022723"/>
    </source>
</evidence>
<dbReference type="PANTHER" id="PTHR46233:SF3">
    <property type="entry name" value="HYDROXYACYLGLUTATHIONE HYDROLASE GLOC"/>
    <property type="match status" value="1"/>
</dbReference>
<proteinExistence type="predicted"/>
<sequence>MLHETASRRYLWLMTDQAPQPKLEIRIIPVTPLQQNTSMIWSTATMEGVFIDPGGEVDRLMAAAEQFGVKIVAVWLTHGHLDHAGAATAVSERTGCPIIGPHEDDQWLLDEVEAQGAKYGITDGKNVTPTRYLHDGDELELGGTKFGVAHCPGHTPGHVVIYNKEGALAFVGDVLFQGSVGRTDFPRGNHQQLIDSITGKLWPLGNDMRFVPGHGPISTFGHERQSNPFVADSVTGYQGAAREEADIMSQKLSKRWT</sequence>
<dbReference type="InterPro" id="IPR001279">
    <property type="entry name" value="Metallo-B-lactamas"/>
</dbReference>
<keyword evidence="3" id="KW-0378">Hydrolase</keyword>
<gene>
    <name evidence="6" type="ORF">HOC_00600</name>
</gene>
<dbReference type="InterPro" id="IPR036866">
    <property type="entry name" value="RibonucZ/Hydroxyglut_hydro"/>
</dbReference>
<keyword evidence="4" id="KW-0862">Zinc</keyword>
<dbReference type="EMBL" id="ARYL01000001">
    <property type="protein sequence ID" value="KDA04339.1"/>
    <property type="molecule type" value="Genomic_DNA"/>
</dbReference>
<comment type="cofactor">
    <cofactor evidence="1">
        <name>Zn(2+)</name>
        <dbReference type="ChEBI" id="CHEBI:29105"/>
    </cofactor>
</comment>
<protein>
    <submittedName>
        <fullName evidence="6">Metallo-beta-lactamase superfamily protein</fullName>
    </submittedName>
</protein>
<comment type="caution">
    <text evidence="6">The sequence shown here is derived from an EMBL/GenBank/DDBJ whole genome shotgun (WGS) entry which is preliminary data.</text>
</comment>
<dbReference type="AlphaFoldDB" id="A0A059GC60"/>
<keyword evidence="7" id="KW-1185">Reference proteome</keyword>
<dbReference type="SUPFAM" id="SSF56281">
    <property type="entry name" value="Metallo-hydrolase/oxidoreductase"/>
    <property type="match status" value="1"/>
</dbReference>
<dbReference type="STRING" id="1280953.HOC_00600"/>
<dbReference type="Pfam" id="PF00753">
    <property type="entry name" value="Lactamase_B"/>
    <property type="match status" value="1"/>
</dbReference>
<dbReference type="Gene3D" id="3.60.15.10">
    <property type="entry name" value="Ribonuclease Z/Hydroxyacylglutathione hydrolase-like"/>
    <property type="match status" value="1"/>
</dbReference>
<dbReference type="Proteomes" id="UP000024942">
    <property type="component" value="Unassembled WGS sequence"/>
</dbReference>
<name>A0A059GC60_9PROT</name>
<feature type="domain" description="Metallo-beta-lactamase" evidence="5">
    <location>
        <begin position="34"/>
        <end position="214"/>
    </location>
</feature>
<evidence type="ECO:0000256" key="3">
    <source>
        <dbReference type="ARBA" id="ARBA00022801"/>
    </source>
</evidence>
<dbReference type="SMART" id="SM00849">
    <property type="entry name" value="Lactamase_B"/>
    <property type="match status" value="1"/>
</dbReference>
<evidence type="ECO:0000313" key="6">
    <source>
        <dbReference type="EMBL" id="KDA04339.1"/>
    </source>
</evidence>
<dbReference type="CDD" id="cd07737">
    <property type="entry name" value="YcbL-like_MBL-fold"/>
    <property type="match status" value="1"/>
</dbReference>
<evidence type="ECO:0000313" key="7">
    <source>
        <dbReference type="Proteomes" id="UP000024942"/>
    </source>
</evidence>